<feature type="transmembrane region" description="Helical" evidence="1">
    <location>
        <begin position="275"/>
        <end position="295"/>
    </location>
</feature>
<sequence>MEVYFLIFGLLTLFSFMEVFLIKKSDRLILFGLASFFLYALSFLRWETGTDWDSYLRFFNESGEWFMESEFEWGFARINEGIKIYFDNYSILLFVLATIIFSFQSKAILRLSPYPITSLLVLWSVFFGNIFFVRQTIATVILLYSIRFIQEKKFFRFLSLVGLAMLFHRTSFIFIFTWWVYKLKLKPITLYTCIAISMFISVAISTIMENLGGVIGGVVQQKLQFYMSDSENTMGSDSSLSTIMIKGFANKIFVFGASILLLGKLEDPDDKFRGYLNIYWAGVILYFSTISISIALVRLSFAFDIVMIIIIPFVLKNIKSYSWRFLSFLIMVLYLIARLYVTITGSYYDLYVPFKSIVTK</sequence>
<feature type="transmembrane region" description="Helical" evidence="1">
    <location>
        <begin position="89"/>
        <end position="109"/>
    </location>
</feature>
<protein>
    <submittedName>
        <fullName evidence="2">EpsG-like putative glucosyltransferase</fullName>
    </submittedName>
</protein>
<accession>A0A318UGD1</accession>
<evidence type="ECO:0000313" key="3">
    <source>
        <dbReference type="Proteomes" id="UP000248198"/>
    </source>
</evidence>
<feature type="transmembrane region" description="Helical" evidence="1">
    <location>
        <begin position="157"/>
        <end position="181"/>
    </location>
</feature>
<feature type="transmembrane region" description="Helical" evidence="1">
    <location>
        <begin position="188"/>
        <end position="208"/>
    </location>
</feature>
<dbReference type="InterPro" id="IPR049458">
    <property type="entry name" value="EpsG-like"/>
</dbReference>
<organism evidence="2 3">
    <name type="scientific">Pedobacter nutrimenti</name>
    <dbReference type="NCBI Taxonomy" id="1241337"/>
    <lineage>
        <taxon>Bacteria</taxon>
        <taxon>Pseudomonadati</taxon>
        <taxon>Bacteroidota</taxon>
        <taxon>Sphingobacteriia</taxon>
        <taxon>Sphingobacteriales</taxon>
        <taxon>Sphingobacteriaceae</taxon>
        <taxon>Pedobacter</taxon>
    </lineage>
</organism>
<keyword evidence="3" id="KW-1185">Reference proteome</keyword>
<dbReference type="GO" id="GO:0016740">
    <property type="term" value="F:transferase activity"/>
    <property type="evidence" value="ECO:0007669"/>
    <property type="project" value="UniProtKB-KW"/>
</dbReference>
<dbReference type="Proteomes" id="UP000248198">
    <property type="component" value="Unassembled WGS sequence"/>
</dbReference>
<reference evidence="2 3" key="1">
    <citation type="submission" date="2018-06" db="EMBL/GenBank/DDBJ databases">
        <title>Genomic Encyclopedia of Archaeal and Bacterial Type Strains, Phase II (KMG-II): from individual species to whole genera.</title>
        <authorList>
            <person name="Goeker M."/>
        </authorList>
    </citation>
    <scope>NUCLEOTIDE SEQUENCE [LARGE SCALE GENOMIC DNA]</scope>
    <source>
        <strain evidence="2 3">DSM 27372</strain>
    </source>
</reference>
<keyword evidence="1" id="KW-0812">Transmembrane</keyword>
<proteinExistence type="predicted"/>
<feature type="transmembrane region" description="Helical" evidence="1">
    <location>
        <begin position="29"/>
        <end position="46"/>
    </location>
</feature>
<name>A0A318UGD1_9SPHI</name>
<dbReference type="OrthoDB" id="949885at2"/>
<dbReference type="Pfam" id="PF14897">
    <property type="entry name" value="EpsG"/>
    <property type="match status" value="1"/>
</dbReference>
<feature type="transmembrane region" description="Helical" evidence="1">
    <location>
        <begin position="121"/>
        <end position="145"/>
    </location>
</feature>
<evidence type="ECO:0000313" key="2">
    <source>
        <dbReference type="EMBL" id="PYF75456.1"/>
    </source>
</evidence>
<gene>
    <name evidence="2" type="ORF">B0O44_1025</name>
</gene>
<comment type="caution">
    <text evidence="2">The sequence shown here is derived from an EMBL/GenBank/DDBJ whole genome shotgun (WGS) entry which is preliminary data.</text>
</comment>
<keyword evidence="1" id="KW-0472">Membrane</keyword>
<feature type="transmembrane region" description="Helical" evidence="1">
    <location>
        <begin position="301"/>
        <end position="318"/>
    </location>
</feature>
<feature type="transmembrane region" description="Helical" evidence="1">
    <location>
        <begin position="6"/>
        <end position="22"/>
    </location>
</feature>
<keyword evidence="2" id="KW-0808">Transferase</keyword>
<keyword evidence="1" id="KW-1133">Transmembrane helix</keyword>
<dbReference type="AlphaFoldDB" id="A0A318UGD1"/>
<feature type="transmembrane region" description="Helical" evidence="1">
    <location>
        <begin position="325"/>
        <end position="348"/>
    </location>
</feature>
<dbReference type="EMBL" id="QKLU01000002">
    <property type="protein sequence ID" value="PYF75456.1"/>
    <property type="molecule type" value="Genomic_DNA"/>
</dbReference>
<evidence type="ECO:0000256" key="1">
    <source>
        <dbReference type="SAM" id="Phobius"/>
    </source>
</evidence>
<feature type="transmembrane region" description="Helical" evidence="1">
    <location>
        <begin position="243"/>
        <end position="263"/>
    </location>
</feature>